<dbReference type="SUPFAM" id="SSF48452">
    <property type="entry name" value="TPR-like"/>
    <property type="match status" value="1"/>
</dbReference>
<feature type="repeat" description="PPR" evidence="2">
    <location>
        <begin position="308"/>
        <end position="342"/>
    </location>
</feature>
<protein>
    <recommendedName>
        <fullName evidence="4">Pentacotripeptide-repeat region of PRORP domain-containing protein</fullName>
    </recommendedName>
</protein>
<reference evidence="3" key="1">
    <citation type="journal article" date="2018" name="Data Brief">
        <title>Genome sequence data from 17 accessions of Ensete ventricosum, a staple food crop for millions in Ethiopia.</title>
        <authorList>
            <person name="Yemataw Z."/>
            <person name="Muzemil S."/>
            <person name="Ambachew D."/>
            <person name="Tripathi L."/>
            <person name="Tesfaye K."/>
            <person name="Chala A."/>
            <person name="Farbos A."/>
            <person name="O'Neill P."/>
            <person name="Moore K."/>
            <person name="Grant M."/>
            <person name="Studholme D.J."/>
        </authorList>
    </citation>
    <scope>NUCLEOTIDE SEQUENCE [LARGE SCALE GENOMIC DNA]</scope>
    <source>
        <tissue evidence="3">Leaf</tissue>
    </source>
</reference>
<evidence type="ECO:0008006" key="4">
    <source>
        <dbReference type="Google" id="ProtNLM"/>
    </source>
</evidence>
<dbReference type="NCBIfam" id="TIGR00756">
    <property type="entry name" value="PPR"/>
    <property type="match status" value="4"/>
</dbReference>
<gene>
    <name evidence="3" type="ORF">BHM03_00000693</name>
</gene>
<sequence length="501" mass="54797">MKRSRPVISRLVAHAALSPSPSPTDASHLDALHLFRRAHRRGAPLAAEAFPPLLFACRSFPSLGRQAHALMVKSAADLHPVPATALLDVYSRCGLLRYALDVFDGMSVRDSIAWNALISCLVRHGLPDDAISAFRAMAVDGGPPFTGFTLCSMLKACASLRAVRLGKQIHARVIGDGNDSLVMATAIIDFYSGCGMIQEAFDVFNRLNSEKDVAIYNALISACIQNRRFKEAFSVLGLVRPNEITLTCAFSACSECLSLPYGKQVHCVMVRHGFDSDTTLCNAIVDMYAKCGELTSGRISFEQIHHKNVVSWTSMIAAYGSHGRGVEAWKLFKRMQEEEISGHVSPNAVTFLSVLSACGHSGLVDEGRECFFAMQSKHGIDPGPEHYACFIYLLGRAGRIEEAWKLYCDLILNPDNLTSAVCIAMLNACKANMDLARGEQMARHLLSLDPDNPGSYVLLSNFYAACGQWLGAEDLRRMMKDRGLKKEAGNSQFELPVAIET</sequence>
<dbReference type="FunFam" id="1.25.40.10:FF:000090">
    <property type="entry name" value="Pentatricopeptide repeat-containing protein, chloroplastic"/>
    <property type="match status" value="1"/>
</dbReference>
<dbReference type="PROSITE" id="PS51375">
    <property type="entry name" value="PPR"/>
    <property type="match status" value="4"/>
</dbReference>
<feature type="repeat" description="PPR" evidence="2">
    <location>
        <begin position="110"/>
        <end position="144"/>
    </location>
</feature>
<dbReference type="InterPro" id="IPR046848">
    <property type="entry name" value="E_motif"/>
</dbReference>
<feature type="repeat" description="PPR" evidence="2">
    <location>
        <begin position="212"/>
        <end position="246"/>
    </location>
</feature>
<dbReference type="Proteomes" id="UP000290560">
    <property type="component" value="Unassembled WGS sequence"/>
</dbReference>
<evidence type="ECO:0000313" key="3">
    <source>
        <dbReference type="EMBL" id="RZR70599.1"/>
    </source>
</evidence>
<proteinExistence type="predicted"/>
<dbReference type="InterPro" id="IPR002885">
    <property type="entry name" value="PPR_rpt"/>
</dbReference>
<dbReference type="Pfam" id="PF13041">
    <property type="entry name" value="PPR_2"/>
    <property type="match status" value="1"/>
</dbReference>
<dbReference type="InterPro" id="IPR011990">
    <property type="entry name" value="TPR-like_helical_dom_sf"/>
</dbReference>
<dbReference type="Gene3D" id="1.25.40.10">
    <property type="entry name" value="Tetratricopeptide repeat domain"/>
    <property type="match status" value="4"/>
</dbReference>
<dbReference type="Pfam" id="PF20431">
    <property type="entry name" value="E_motif"/>
    <property type="match status" value="1"/>
</dbReference>
<evidence type="ECO:0000256" key="1">
    <source>
        <dbReference type="ARBA" id="ARBA00022737"/>
    </source>
</evidence>
<dbReference type="EMBL" id="KV875448">
    <property type="protein sequence ID" value="RZR70599.1"/>
    <property type="molecule type" value="Genomic_DNA"/>
</dbReference>
<dbReference type="PANTHER" id="PTHR24015:SF1923">
    <property type="entry name" value="OS03G0624800 PROTEIN"/>
    <property type="match status" value="1"/>
</dbReference>
<keyword evidence="1" id="KW-0677">Repeat</keyword>
<dbReference type="AlphaFoldDB" id="A0A445M8N4"/>
<dbReference type="GO" id="GO:0003723">
    <property type="term" value="F:RNA binding"/>
    <property type="evidence" value="ECO:0007669"/>
    <property type="project" value="InterPro"/>
</dbReference>
<name>A0A445M8N4_ENSVE</name>
<dbReference type="PANTHER" id="PTHR24015">
    <property type="entry name" value="OS07G0578800 PROTEIN-RELATED"/>
    <property type="match status" value="1"/>
</dbReference>
<dbReference type="GO" id="GO:0009451">
    <property type="term" value="P:RNA modification"/>
    <property type="evidence" value="ECO:0007669"/>
    <property type="project" value="InterPro"/>
</dbReference>
<dbReference type="Pfam" id="PF01535">
    <property type="entry name" value="PPR"/>
    <property type="match status" value="5"/>
</dbReference>
<accession>A0A445M8N4</accession>
<feature type="repeat" description="PPR" evidence="2">
    <location>
        <begin position="347"/>
        <end position="382"/>
    </location>
</feature>
<organism evidence="3">
    <name type="scientific">Ensete ventricosum</name>
    <name type="common">Abyssinian banana</name>
    <name type="synonym">Musa ensete</name>
    <dbReference type="NCBI Taxonomy" id="4639"/>
    <lineage>
        <taxon>Eukaryota</taxon>
        <taxon>Viridiplantae</taxon>
        <taxon>Streptophyta</taxon>
        <taxon>Embryophyta</taxon>
        <taxon>Tracheophyta</taxon>
        <taxon>Spermatophyta</taxon>
        <taxon>Magnoliopsida</taxon>
        <taxon>Liliopsida</taxon>
        <taxon>Zingiberales</taxon>
        <taxon>Musaceae</taxon>
        <taxon>Ensete</taxon>
    </lineage>
</organism>
<dbReference type="InterPro" id="IPR046960">
    <property type="entry name" value="PPR_At4g14850-like_plant"/>
</dbReference>
<evidence type="ECO:0000256" key="2">
    <source>
        <dbReference type="PROSITE-ProRule" id="PRU00708"/>
    </source>
</evidence>